<dbReference type="AlphaFoldDB" id="A0A0K0EJ96"/>
<sequence>MFGQVNLILLILIITSSTGLFDKYFIIQSENLVKGEILEYYFTNNLNECLRRCKIDDNCYGINFVYGIKEDTICLLMAKEGSQLGNDDHLPVESSVIYSGEVIFLKPKNVHFDLNTSWMYEKISNLDISHQSHILQIEPTYTLESCLILCYKNHLCLSAIFNKESLLCKLSRTSLYTSGMNTDFFYKNNNWDIYQKNYPKKILNKSSCNFQQYHNLWIGNSFIEKLVNISDVLSCESLCLQKEEYTCQSYTYEKTSKNCYLSQNLIRTVKKNKINNPLADIISGEVVNCMNFNIKCTSKGVMLRSLSSHIFTGNVTIKNNELDQNNLCSKRVSEKYILSIYYPFDKCNFIKKKDNYGYEYFNTFFIKEGSTKFITIRDKKLSIKCTFKNMPFKYLSKEMYSNDNIFIEENNSTGVKRLSLQQPVEQMFILTVHYNNGSIIDNINGHDNISIIISGNENFEVRDLKIIEISSQKKIQIIDEFGNIPSEIKNTTVFLTNNDNYKFILNISNALISKISQTQEIVIEALIYKNDMLKNLPYNRKQFHKSIDIALSKRNVNLEEELYYLRNNGKLFFINEVNYFKKNQSAIISAVLWNDIIIKIHKYIIGLFLILSIFFTMYYIIVKTSKYKDKFFFIYKRQVNEKDTEIERENVNE</sequence>
<organism evidence="5">
    <name type="scientific">Strongyloides stercoralis</name>
    <name type="common">Threadworm</name>
    <dbReference type="NCBI Taxonomy" id="6248"/>
    <lineage>
        <taxon>Eukaryota</taxon>
        <taxon>Metazoa</taxon>
        <taxon>Ecdysozoa</taxon>
        <taxon>Nematoda</taxon>
        <taxon>Chromadorea</taxon>
        <taxon>Rhabditida</taxon>
        <taxon>Tylenchina</taxon>
        <taxon>Panagrolaimomorpha</taxon>
        <taxon>Strongyloidoidea</taxon>
        <taxon>Strongyloididae</taxon>
        <taxon>Strongyloides</taxon>
    </lineage>
</organism>
<keyword evidence="1" id="KW-0812">Transmembrane</keyword>
<dbReference type="SUPFAM" id="SSF57414">
    <property type="entry name" value="Hairpin loop containing domain-like"/>
    <property type="match status" value="2"/>
</dbReference>
<dbReference type="PANTHER" id="PTHR47327:SF1">
    <property type="entry name" value="RE15579P"/>
    <property type="match status" value="1"/>
</dbReference>
<dbReference type="WBParaSite" id="SSTP_0000954500.1">
    <property type="protein sequence ID" value="SSTP_0000954500.1"/>
    <property type="gene ID" value="SSTP_0000954500"/>
</dbReference>
<dbReference type="CDD" id="cd01099">
    <property type="entry name" value="PAN_AP_HGF"/>
    <property type="match status" value="1"/>
</dbReference>
<feature type="domain" description="Apple" evidence="3">
    <location>
        <begin position="208"/>
        <end position="286"/>
    </location>
</feature>
<keyword evidence="4" id="KW-1185">Reference proteome</keyword>
<keyword evidence="1" id="KW-0472">Membrane</keyword>
<evidence type="ECO:0000256" key="1">
    <source>
        <dbReference type="SAM" id="Phobius"/>
    </source>
</evidence>
<dbReference type="PROSITE" id="PS50948">
    <property type="entry name" value="PAN"/>
    <property type="match status" value="1"/>
</dbReference>
<dbReference type="WBParaSite" id="TCONS_00005371.p1">
    <property type="protein sequence ID" value="TCONS_00005371.p1"/>
    <property type="gene ID" value="XLOC_003675"/>
</dbReference>
<dbReference type="InterPro" id="IPR003609">
    <property type="entry name" value="Pan_app"/>
</dbReference>
<feature type="chain" id="PRO_5005328309" evidence="2">
    <location>
        <begin position="20"/>
        <end position="653"/>
    </location>
</feature>
<dbReference type="STRING" id="6248.A0A0K0EJ96"/>
<dbReference type="SMART" id="SM00473">
    <property type="entry name" value="PAN_AP"/>
    <property type="match status" value="3"/>
</dbReference>
<dbReference type="Gene3D" id="3.50.4.10">
    <property type="entry name" value="Hepatocyte Growth Factor"/>
    <property type="match status" value="1"/>
</dbReference>
<evidence type="ECO:0000313" key="6">
    <source>
        <dbReference type="WBParaSite" id="TCONS_00005371.p1"/>
    </source>
</evidence>
<accession>A0A0K0EJ96</accession>
<feature type="signal peptide" evidence="2">
    <location>
        <begin position="1"/>
        <end position="19"/>
    </location>
</feature>
<dbReference type="InterPro" id="IPR052774">
    <property type="entry name" value="Celegans_DevNeuronal_Protein"/>
</dbReference>
<proteinExistence type="predicted"/>
<dbReference type="Proteomes" id="UP000035681">
    <property type="component" value="Unplaced"/>
</dbReference>
<protein>
    <submittedName>
        <fullName evidence="5 6">Apple domain-containing protein</fullName>
    </submittedName>
</protein>
<keyword evidence="2" id="KW-0732">Signal</keyword>
<feature type="transmembrane region" description="Helical" evidence="1">
    <location>
        <begin position="603"/>
        <end position="622"/>
    </location>
</feature>
<name>A0A0K0EJ96_STRER</name>
<evidence type="ECO:0000256" key="2">
    <source>
        <dbReference type="SAM" id="SignalP"/>
    </source>
</evidence>
<dbReference type="Pfam" id="PF00024">
    <property type="entry name" value="PAN_1"/>
    <property type="match status" value="2"/>
</dbReference>
<reference evidence="5" key="1">
    <citation type="submission" date="2015-08" db="UniProtKB">
        <authorList>
            <consortium name="WormBaseParasite"/>
        </authorList>
    </citation>
    <scope>IDENTIFICATION</scope>
</reference>
<dbReference type="GO" id="GO:0009653">
    <property type="term" value="P:anatomical structure morphogenesis"/>
    <property type="evidence" value="ECO:0007669"/>
    <property type="project" value="TreeGrafter"/>
</dbReference>
<evidence type="ECO:0000259" key="3">
    <source>
        <dbReference type="PROSITE" id="PS50948"/>
    </source>
</evidence>
<evidence type="ECO:0000313" key="4">
    <source>
        <dbReference type="Proteomes" id="UP000035681"/>
    </source>
</evidence>
<dbReference type="PANTHER" id="PTHR47327">
    <property type="entry name" value="FI18240P1-RELATED"/>
    <property type="match status" value="1"/>
</dbReference>
<keyword evidence="1" id="KW-1133">Transmembrane helix</keyword>
<evidence type="ECO:0000313" key="5">
    <source>
        <dbReference type="WBParaSite" id="SSTP_0000954500.1"/>
    </source>
</evidence>